<gene>
    <name evidence="1" type="ORF">TL08_25715</name>
</gene>
<organism evidence="1 2">
    <name type="scientific">Actinoalloteichus hymeniacidonis</name>
    <dbReference type="NCBI Taxonomy" id="340345"/>
    <lineage>
        <taxon>Bacteria</taxon>
        <taxon>Bacillati</taxon>
        <taxon>Actinomycetota</taxon>
        <taxon>Actinomycetes</taxon>
        <taxon>Pseudonocardiales</taxon>
        <taxon>Pseudonocardiaceae</taxon>
        <taxon>Actinoalloteichus</taxon>
    </lineage>
</organism>
<sequence length="143" mass="16121">MGTTQRASWIVPCGRHHISTLTRNHFVIVSAVAFGRSKNARHRPQAEETAAPQDNELESYLAALAPESDLETTATGNRFNSQVFQLRLPMGAGEQLQSLAEELETSPRELMQEWMLQRLNWEARQQQQRWIPAAPQATLQGSL</sequence>
<protein>
    <submittedName>
        <fullName evidence="1">Uncharacterized protein</fullName>
    </submittedName>
</protein>
<evidence type="ECO:0000313" key="2">
    <source>
        <dbReference type="Proteomes" id="UP000095210"/>
    </source>
</evidence>
<evidence type="ECO:0000313" key="1">
    <source>
        <dbReference type="EMBL" id="AOS65913.1"/>
    </source>
</evidence>
<dbReference type="AlphaFoldDB" id="A0AAC9HUX6"/>
<proteinExistence type="predicted"/>
<dbReference type="Proteomes" id="UP000095210">
    <property type="component" value="Chromosome"/>
</dbReference>
<dbReference type="KEGG" id="ahm:TL08_25715"/>
<accession>A0AAC9HUX6</accession>
<name>A0AAC9HUX6_9PSEU</name>
<reference evidence="2" key="1">
    <citation type="submission" date="2016-03" db="EMBL/GenBank/DDBJ databases">
        <title>Complete genome sequence of the type strain Actinoalloteichus hymeniacidonis DSM 45092.</title>
        <authorList>
            <person name="Schaffert L."/>
            <person name="Albersmeier A."/>
            <person name="Winkler A."/>
            <person name="Kalinowski J."/>
            <person name="Zotchev S."/>
            <person name="Ruckert C."/>
        </authorList>
    </citation>
    <scope>NUCLEOTIDE SEQUENCE [LARGE SCALE GENOMIC DNA]</scope>
    <source>
        <strain evidence="2">HPA177(T) (DSM 45092(T))</strain>
    </source>
</reference>
<dbReference type="EMBL" id="CP014859">
    <property type="protein sequence ID" value="AOS65913.1"/>
    <property type="molecule type" value="Genomic_DNA"/>
</dbReference>
<keyword evidence="2" id="KW-1185">Reference proteome</keyword>